<feature type="compositionally biased region" description="Low complexity" evidence="1">
    <location>
        <begin position="827"/>
        <end position="845"/>
    </location>
</feature>
<feature type="compositionally biased region" description="Pro residues" evidence="1">
    <location>
        <begin position="815"/>
        <end position="826"/>
    </location>
</feature>
<sequence length="1296" mass="134706">MAPPARPAPRVKERNSLCLPEQETDFGVSPRFLEEASTIVPLPSSCSFSPRSSHLTASAEAALPYYVSLGPFSLFQPSTPSLSLQQAAISSLCTGCYVFLLGAAFRFTFDSPLPMQTGQPPKDAKLDDLPSSSSPASESSLPLPSLLALCIRLFYHEAPFLLIFPLSVVWILSGVSAGLTTLYLRRTRGGFMLAPTLLDVRFPRHASLVRDNDGRRRSEAPFSFLSSSRTASKLDTQNAAGAEGEAFGRRAAAGDEKTPDSHDLRGPSHASAPALQGRGGTSYVPPPFRQTQSDPSDKLEESGSCATPAICDACSAASSPSPLPSVVRRARPSMSSSVACSVTSLASRQPSSSSLPPCLPGSGPSRSFASCSSSCASSPMADMPAVDARGARDRPARVRAPAGPVPPEGSTAGAPGRSERAPGAGDPHGLDVIQSPALAPSQRERGPSFFGQGTICSMSSLVRSRQESFFGGDSVGGLSPGASHCEAHEGSSAAGLSFPSSCSSLFGASVERGKGGGWKLRSSEGGGGARVRGNGRYAPEGRREATRRREYAQPPALVASTWLRTQLTGLYAALSSRGLPSLRDRLTGCTAAPLLSRLRSPSGFSMAVCASLFACLQELFLLLALRAEGWKRFDMWPVVTSVAYAELPLLALLASVFRGSWRPCLSASRGAGLFLLVAANFFFCLSALLPSPVKVLRDGSPLTLSNSSVLLLTSEPSATPVEMASLSALSPRLSLTPSGFLSATRASPSRPASARDASGVSSSSAMAALLGNRSSAASASASPTSSGMNSPVVASSFTSASSFPSSRLRHFLSSPPSPLSGPPAPPTGGLSPSSLSPSAASSQLPSGAAALGLPAPLSVGNLSELPRGVTLSHTKVFSRRDLESLLSNPLDQIGAAAASFIPTADVAPGEGEIPGTETDMSDMGGGGASLRRGRQRREDTNSRGKPDAACASSRSNAAQSGDAQHHNLESHAVAIVLAVGALGCSLLASLSLAQALHSGLSVVTACVLRFFTQGVVGGLGLVYGLVWGSLVNGEGLSDATSLASPLAASFACIGAGVLGVGAAVTFSKSVALSSLMLSSDIRGLCWTFVAFLVLVVYHASLSVAVSLPLLLALVGSALFWWGSMRMQFCSETTRYRLVVPGNLGYPGSGGARIESGFSGSLGDGLLKDNTPEGDAQHERRSDAADHPRRDDHSFAYDAADDDEEQGWYRRVSSRQAEECKQTEESLRYCTEDLEDNDDSAIERCDTCSEPLKEDVLLVRTRSRVPVGLSGDPGRLAVLDESACCEEPDDECDELSP</sequence>
<feature type="transmembrane region" description="Helical" evidence="2">
    <location>
        <begin position="635"/>
        <end position="657"/>
    </location>
</feature>
<feature type="transmembrane region" description="Helical" evidence="2">
    <location>
        <begin position="1103"/>
        <end position="1121"/>
    </location>
</feature>
<feature type="transmembrane region" description="Helical" evidence="2">
    <location>
        <begin position="972"/>
        <end position="993"/>
    </location>
</feature>
<evidence type="ECO:0000313" key="4">
    <source>
        <dbReference type="Proteomes" id="UP000224006"/>
    </source>
</evidence>
<evidence type="ECO:0008006" key="5">
    <source>
        <dbReference type="Google" id="ProtNLM"/>
    </source>
</evidence>
<feature type="transmembrane region" description="Helical" evidence="2">
    <location>
        <begin position="1046"/>
        <end position="1067"/>
    </location>
</feature>
<dbReference type="OrthoDB" id="332950at2759"/>
<feature type="transmembrane region" description="Helical" evidence="2">
    <location>
        <begin position="604"/>
        <end position="623"/>
    </location>
</feature>
<feature type="transmembrane region" description="Helical" evidence="2">
    <location>
        <begin position="1079"/>
        <end position="1097"/>
    </location>
</feature>
<feature type="region of interest" description="Disordered" evidence="1">
    <location>
        <begin position="808"/>
        <end position="845"/>
    </location>
</feature>
<feature type="region of interest" description="Disordered" evidence="1">
    <location>
        <begin position="250"/>
        <end position="304"/>
    </location>
</feature>
<feature type="compositionally biased region" description="Basic and acidic residues" evidence="1">
    <location>
        <begin position="936"/>
        <end position="946"/>
    </location>
</feature>
<comment type="caution">
    <text evidence="3">The sequence shown here is derived from an EMBL/GenBank/DDBJ whole genome shotgun (WGS) entry which is preliminary data.</text>
</comment>
<feature type="transmembrane region" description="Helical" evidence="2">
    <location>
        <begin position="87"/>
        <end position="109"/>
    </location>
</feature>
<keyword evidence="2" id="KW-0812">Transmembrane</keyword>
<keyword evidence="2" id="KW-0472">Membrane</keyword>
<feature type="region of interest" description="Disordered" evidence="1">
    <location>
        <begin position="117"/>
        <end position="141"/>
    </location>
</feature>
<dbReference type="KEGG" id="bbes:BESB_056500"/>
<accession>A0A2A9MDP3</accession>
<feature type="region of interest" description="Disordered" evidence="1">
    <location>
        <begin position="370"/>
        <end position="433"/>
    </location>
</feature>
<keyword evidence="4" id="KW-1185">Reference proteome</keyword>
<dbReference type="VEuPathDB" id="ToxoDB:BESB_056500"/>
<dbReference type="Proteomes" id="UP000224006">
    <property type="component" value="Chromosome IV"/>
</dbReference>
<evidence type="ECO:0000256" key="1">
    <source>
        <dbReference type="SAM" id="MobiDB-lite"/>
    </source>
</evidence>
<name>A0A2A9MDP3_BESBE</name>
<feature type="compositionally biased region" description="Basic and acidic residues" evidence="1">
    <location>
        <begin position="250"/>
        <end position="266"/>
    </location>
</feature>
<proteinExistence type="predicted"/>
<feature type="compositionally biased region" description="Basic and acidic residues" evidence="1">
    <location>
        <begin position="539"/>
        <end position="550"/>
    </location>
</feature>
<feature type="compositionally biased region" description="Low complexity" evidence="1">
    <location>
        <begin position="370"/>
        <end position="388"/>
    </location>
</feature>
<gene>
    <name evidence="3" type="ORF">BESB_056500</name>
</gene>
<feature type="transmembrane region" description="Helical" evidence="2">
    <location>
        <begin position="669"/>
        <end position="689"/>
    </location>
</feature>
<organism evidence="3 4">
    <name type="scientific">Besnoitia besnoiti</name>
    <name type="common">Apicomplexan protozoan</name>
    <dbReference type="NCBI Taxonomy" id="94643"/>
    <lineage>
        <taxon>Eukaryota</taxon>
        <taxon>Sar</taxon>
        <taxon>Alveolata</taxon>
        <taxon>Apicomplexa</taxon>
        <taxon>Conoidasida</taxon>
        <taxon>Coccidia</taxon>
        <taxon>Eucoccidiorida</taxon>
        <taxon>Eimeriorina</taxon>
        <taxon>Sarcocystidae</taxon>
        <taxon>Besnoitia</taxon>
    </lineage>
</organism>
<evidence type="ECO:0000313" key="3">
    <source>
        <dbReference type="EMBL" id="PFH35999.1"/>
    </source>
</evidence>
<feature type="region of interest" description="Disordered" evidence="1">
    <location>
        <begin position="905"/>
        <end position="963"/>
    </location>
</feature>
<dbReference type="RefSeq" id="XP_029220008.1">
    <property type="nucleotide sequence ID" value="XM_029364085.1"/>
</dbReference>
<feature type="compositionally biased region" description="Basic and acidic residues" evidence="1">
    <location>
        <begin position="1165"/>
        <end position="1194"/>
    </location>
</feature>
<feature type="region of interest" description="Disordered" evidence="1">
    <location>
        <begin position="516"/>
        <end position="550"/>
    </location>
</feature>
<reference evidence="3 4" key="1">
    <citation type="submission" date="2017-09" db="EMBL/GenBank/DDBJ databases">
        <title>Genome sequencing of Besnoitia besnoiti strain Bb-Ger1.</title>
        <authorList>
            <person name="Schares G."/>
            <person name="Venepally P."/>
            <person name="Lorenzi H.A."/>
        </authorList>
    </citation>
    <scope>NUCLEOTIDE SEQUENCE [LARGE SCALE GENOMIC DNA]</scope>
    <source>
        <strain evidence="3 4">Bb-Ger1</strain>
    </source>
</reference>
<feature type="transmembrane region" description="Helical" evidence="2">
    <location>
        <begin position="1000"/>
        <end position="1026"/>
    </location>
</feature>
<feature type="compositionally biased region" description="Low complexity" evidence="1">
    <location>
        <begin position="129"/>
        <end position="141"/>
    </location>
</feature>
<evidence type="ECO:0000256" key="2">
    <source>
        <dbReference type="SAM" id="Phobius"/>
    </source>
</evidence>
<feature type="compositionally biased region" description="Polar residues" evidence="1">
    <location>
        <begin position="952"/>
        <end position="962"/>
    </location>
</feature>
<dbReference type="STRING" id="94643.A0A2A9MDP3"/>
<dbReference type="GeneID" id="40310579"/>
<feature type="transmembrane region" description="Helical" evidence="2">
    <location>
        <begin position="162"/>
        <end position="184"/>
    </location>
</feature>
<dbReference type="EMBL" id="NWUJ01000004">
    <property type="protein sequence ID" value="PFH35999.1"/>
    <property type="molecule type" value="Genomic_DNA"/>
</dbReference>
<keyword evidence="2" id="KW-1133">Transmembrane helix</keyword>
<feature type="region of interest" description="Disordered" evidence="1">
    <location>
        <begin position="1164"/>
        <end position="1197"/>
    </location>
</feature>
<protein>
    <recommendedName>
        <fullName evidence="5">Transmembrane protein</fullName>
    </recommendedName>
</protein>